<sequence>MKRVEKHVEGPEEKQEILWEKLSRVGKRGGQTTPVASFWRRNELELLAAAAPPGGGATEVQAQDSGDNFIKDASFFQFPSVSSRKLGATLWELHHYKLPLANMHHGGGGDPPPRLRRLNHHHRQVYKDKGGLEPGSPDMPGSSSFRGHIVASQMQHHRSIEKNTRPIRSLSPASYGITPSSSIELRGRNGEANYSLKTSTELLKVLNRIWSLEEQHVSNMSLIKALKKELYHARSQIKELVREQQDDRNGMDELMKHITEDKRVRKNKEQDKINAAIQSMRDELEDERKLRKRSESLHQKLTRELYEAKVSLASVSKEVERERKTRDLLEDLCDEFAWGIRDYERDKDRGERADRGGSILSISESWLDERRQMKMQNGRGAGEKKSTVEKLSSEIEAFLESKRNGKTKINGNEFPVDPTSRRRSMESIPLNVAASAPRDEDGEDGDDSDSSGSNCFELGKTSESQKNYCKETVRQKLAKTKPKSSETIRTLSPSRLQLKFEEHMAQARLHGESRNQVEDDEQIATEKCEAAEENISEHKDESEGITKLDSNYAIDNLIRNHYSFLESKNVKPDNDDVAATSIWRSYPSPVRQWTEKLPTQDVDISETSLKLPPGLKENTLKAKLFEARTRGQRSRSRLKASIFPSRKG</sequence>
<name>A0ABR0V5B4_REHGL</name>
<accession>A0ABR0V5B4</accession>
<dbReference type="PANTHER" id="PTHR31071:SF9">
    <property type="entry name" value="INTRACELLULAR PROTEIN TRANSPORT PROTEIN USO1-RELATED"/>
    <property type="match status" value="1"/>
</dbReference>
<evidence type="ECO:0000313" key="4">
    <source>
        <dbReference type="Proteomes" id="UP001318860"/>
    </source>
</evidence>
<dbReference type="EMBL" id="JABTTQ020001605">
    <property type="protein sequence ID" value="KAK6129997.1"/>
    <property type="molecule type" value="Genomic_DNA"/>
</dbReference>
<evidence type="ECO:0000313" key="3">
    <source>
        <dbReference type="EMBL" id="KAK6129997.1"/>
    </source>
</evidence>
<dbReference type="Proteomes" id="UP001318860">
    <property type="component" value="Unassembled WGS sequence"/>
</dbReference>
<dbReference type="PANTHER" id="PTHR31071">
    <property type="entry name" value="GB|AAF24581.1"/>
    <property type="match status" value="1"/>
</dbReference>
<feature type="coiled-coil region" evidence="1">
    <location>
        <begin position="514"/>
        <end position="548"/>
    </location>
</feature>
<keyword evidence="1" id="KW-0175">Coiled coil</keyword>
<evidence type="ECO:0000256" key="1">
    <source>
        <dbReference type="SAM" id="Coils"/>
    </source>
</evidence>
<feature type="region of interest" description="Disordered" evidence="2">
    <location>
        <begin position="473"/>
        <end position="492"/>
    </location>
</feature>
<proteinExistence type="predicted"/>
<dbReference type="InterPro" id="IPR043424">
    <property type="entry name" value="BLT-like"/>
</dbReference>
<reference evidence="3 4" key="1">
    <citation type="journal article" date="2021" name="Comput. Struct. Biotechnol. J.">
        <title>De novo genome assembly of the potent medicinal plant Rehmannia glutinosa using nanopore technology.</title>
        <authorList>
            <person name="Ma L."/>
            <person name="Dong C."/>
            <person name="Song C."/>
            <person name="Wang X."/>
            <person name="Zheng X."/>
            <person name="Niu Y."/>
            <person name="Chen S."/>
            <person name="Feng W."/>
        </authorList>
    </citation>
    <scope>NUCLEOTIDE SEQUENCE [LARGE SCALE GENOMIC DNA]</scope>
    <source>
        <strain evidence="3">DH-2019</strain>
    </source>
</reference>
<comment type="caution">
    <text evidence="3">The sequence shown here is derived from an EMBL/GenBank/DDBJ whole genome shotgun (WGS) entry which is preliminary data.</text>
</comment>
<feature type="compositionally biased region" description="Acidic residues" evidence="2">
    <location>
        <begin position="440"/>
        <end position="449"/>
    </location>
</feature>
<protein>
    <submittedName>
        <fullName evidence="3">Uncharacterized protein</fullName>
    </submittedName>
</protein>
<feature type="coiled-coil region" evidence="1">
    <location>
        <begin position="267"/>
        <end position="332"/>
    </location>
</feature>
<gene>
    <name evidence="3" type="ORF">DH2020_036279</name>
</gene>
<feature type="region of interest" description="Disordered" evidence="2">
    <location>
        <begin position="402"/>
        <end position="461"/>
    </location>
</feature>
<feature type="region of interest" description="Disordered" evidence="2">
    <location>
        <begin position="626"/>
        <end position="648"/>
    </location>
</feature>
<evidence type="ECO:0000256" key="2">
    <source>
        <dbReference type="SAM" id="MobiDB-lite"/>
    </source>
</evidence>
<keyword evidence="4" id="KW-1185">Reference proteome</keyword>
<organism evidence="3 4">
    <name type="scientific">Rehmannia glutinosa</name>
    <name type="common">Chinese foxglove</name>
    <dbReference type="NCBI Taxonomy" id="99300"/>
    <lineage>
        <taxon>Eukaryota</taxon>
        <taxon>Viridiplantae</taxon>
        <taxon>Streptophyta</taxon>
        <taxon>Embryophyta</taxon>
        <taxon>Tracheophyta</taxon>
        <taxon>Spermatophyta</taxon>
        <taxon>Magnoliopsida</taxon>
        <taxon>eudicotyledons</taxon>
        <taxon>Gunneridae</taxon>
        <taxon>Pentapetalae</taxon>
        <taxon>asterids</taxon>
        <taxon>lamiids</taxon>
        <taxon>Lamiales</taxon>
        <taxon>Orobanchaceae</taxon>
        <taxon>Rehmannieae</taxon>
        <taxon>Rehmannia</taxon>
    </lineage>
</organism>